<evidence type="ECO:0000256" key="2">
    <source>
        <dbReference type="ARBA" id="ARBA00009671"/>
    </source>
</evidence>
<dbReference type="GO" id="GO:0005254">
    <property type="term" value="F:chloride channel activity"/>
    <property type="evidence" value="ECO:0007669"/>
    <property type="project" value="TreeGrafter"/>
</dbReference>
<dbReference type="PANTHER" id="PTHR12308">
    <property type="entry name" value="ANOCTAMIN"/>
    <property type="match status" value="1"/>
</dbReference>
<dbReference type="InterPro" id="IPR032394">
    <property type="entry name" value="Anoct_dimer"/>
</dbReference>
<keyword evidence="6 8" id="KW-0472">Membrane</keyword>
<feature type="transmembrane region" description="Helical" evidence="8">
    <location>
        <begin position="297"/>
        <end position="316"/>
    </location>
</feature>
<dbReference type="InterPro" id="IPR049452">
    <property type="entry name" value="Anoctamin_TM"/>
</dbReference>
<dbReference type="Pfam" id="PF04547">
    <property type="entry name" value="Anoctamin"/>
    <property type="match status" value="2"/>
</dbReference>
<evidence type="ECO:0000259" key="10">
    <source>
        <dbReference type="Pfam" id="PF16178"/>
    </source>
</evidence>
<name>A0A9P0FFB7_BRAAE</name>
<reference evidence="11" key="1">
    <citation type="submission" date="2021-12" db="EMBL/GenBank/DDBJ databases">
        <authorList>
            <person name="King R."/>
        </authorList>
    </citation>
    <scope>NUCLEOTIDE SEQUENCE</scope>
</reference>
<evidence type="ECO:0000256" key="1">
    <source>
        <dbReference type="ARBA" id="ARBA00004651"/>
    </source>
</evidence>
<keyword evidence="7" id="KW-0325">Glycoprotein</keyword>
<evidence type="ECO:0000256" key="8">
    <source>
        <dbReference type="RuleBase" id="RU280814"/>
    </source>
</evidence>
<accession>A0A9P0FFB7</accession>
<dbReference type="Pfam" id="PF16178">
    <property type="entry name" value="Anoct_dimer"/>
    <property type="match status" value="2"/>
</dbReference>
<dbReference type="OrthoDB" id="296386at2759"/>
<dbReference type="PANTHER" id="PTHR12308:SF84">
    <property type="entry name" value="ANOCTAMIN"/>
    <property type="match status" value="1"/>
</dbReference>
<organism evidence="11 12">
    <name type="scientific">Brassicogethes aeneus</name>
    <name type="common">Rape pollen beetle</name>
    <name type="synonym">Meligethes aeneus</name>
    <dbReference type="NCBI Taxonomy" id="1431903"/>
    <lineage>
        <taxon>Eukaryota</taxon>
        <taxon>Metazoa</taxon>
        <taxon>Ecdysozoa</taxon>
        <taxon>Arthropoda</taxon>
        <taxon>Hexapoda</taxon>
        <taxon>Insecta</taxon>
        <taxon>Pterygota</taxon>
        <taxon>Neoptera</taxon>
        <taxon>Endopterygota</taxon>
        <taxon>Coleoptera</taxon>
        <taxon>Polyphaga</taxon>
        <taxon>Cucujiformia</taxon>
        <taxon>Nitidulidae</taxon>
        <taxon>Meligethinae</taxon>
        <taxon>Brassicogethes</taxon>
    </lineage>
</organism>
<comment type="similarity">
    <text evidence="2 8">Belongs to the anoctamin family.</text>
</comment>
<proteinExistence type="inferred from homology"/>
<comment type="caution">
    <text evidence="8">Lacks conserved residue(s) required for the propagation of feature annotation.</text>
</comment>
<dbReference type="GO" id="GO:0005886">
    <property type="term" value="C:plasma membrane"/>
    <property type="evidence" value="ECO:0007669"/>
    <property type="project" value="UniProtKB-SubCell"/>
</dbReference>
<evidence type="ECO:0000256" key="6">
    <source>
        <dbReference type="ARBA" id="ARBA00023136"/>
    </source>
</evidence>
<evidence type="ECO:0000259" key="9">
    <source>
        <dbReference type="Pfam" id="PF04547"/>
    </source>
</evidence>
<feature type="transmembrane region" description="Helical" evidence="8">
    <location>
        <begin position="227"/>
        <end position="245"/>
    </location>
</feature>
<evidence type="ECO:0000256" key="3">
    <source>
        <dbReference type="ARBA" id="ARBA00022475"/>
    </source>
</evidence>
<gene>
    <name evidence="11" type="ORF">MELIAE_LOCUS5689</name>
</gene>
<feature type="domain" description="Anoctamin transmembrane" evidence="9">
    <location>
        <begin position="394"/>
        <end position="496"/>
    </location>
</feature>
<dbReference type="InterPro" id="IPR007632">
    <property type="entry name" value="Anoctamin"/>
</dbReference>
<comment type="subcellular location">
    <subcellularLocation>
        <location evidence="1">Cell membrane</location>
        <topology evidence="1">Multi-pass membrane protein</topology>
    </subcellularLocation>
    <subcellularLocation>
        <location evidence="8">Membrane</location>
        <topology evidence="8">Multi-pass membrane protein</topology>
    </subcellularLocation>
</comment>
<evidence type="ECO:0000256" key="4">
    <source>
        <dbReference type="ARBA" id="ARBA00022692"/>
    </source>
</evidence>
<feature type="domain" description="Anoctamin transmembrane" evidence="9">
    <location>
        <begin position="207"/>
        <end position="373"/>
    </location>
</feature>
<feature type="domain" description="Anoctamin dimerisation" evidence="10">
    <location>
        <begin position="23"/>
        <end position="112"/>
    </location>
</feature>
<dbReference type="AlphaFoldDB" id="A0A9P0FFB7"/>
<evidence type="ECO:0000313" key="12">
    <source>
        <dbReference type="Proteomes" id="UP001154078"/>
    </source>
</evidence>
<evidence type="ECO:0000256" key="5">
    <source>
        <dbReference type="ARBA" id="ARBA00022989"/>
    </source>
</evidence>
<sequence length="763" mass="89827">MDPASYKRVWEYIRKGRKGGGAYFKDEVRKVHYVLVLNMTSAYTNFAVISEYIRNLEDKGLEFEQDLGIVIDFNISDDLFEFELKTNLIPVMFVKIHIAHKTSQAYFNMYRMIPEFHEDFEASELSYIKIKIIELLLKQTQFGVGEDKKGIQKLVSLGVVQDYYALHTGTIQYEYWHNDALLNDRTLLAKYWASYRVWHKEQPLDLIHKYFGTEVAFHFAWTAHYNLMIMPAALLGVFTTIYGIIRLQLRHSKHLGQVCTSDTVVCGNCFENEGCEMRPLKEYCSEHTIITYLENEFSPLFAILVSVWGFVIVHMWKRKEYILRTRWNLHKPEPMETIESYDLDDFQGDFRKNFRHLLAASISKVSNEPVKIFVDHFSKTIKLIKFYMYEQLKKYPMAQYEDEYSKKIAKSSLIDQKYSEKVIQFGMLIGFVYSFPLAPMCALIHNILSLRREAIDLVYNTRRPVSTQKIYSTKPWLSIMDAMVLFTSILNVKLSTIYAKEVSLVAPPLGCYHRNKSTNLNLLSKNQLINLYYAQIESRLRYGVCFWGMSTLAQDIFIAQKKALRFNKKCKRSREFECVNNPDNLGDVSDEHGERFHQQMKAMERRYHGFWNAAMIWSLIRETEYENNKQGAVLCYLLNFFLATYNTNNVRDLAVELNKICRLAVIIFCGEIVDRSVVKFNEFLFNENVTYKDALFSEFQPFGVFGKAPNQENTKNLCIYRGIYYGPHHPEKYEHRQEQYQYLMVKCLAFMIIEVRILKIRHN</sequence>
<keyword evidence="3" id="KW-1003">Cell membrane</keyword>
<keyword evidence="4 8" id="KW-0812">Transmembrane</keyword>
<feature type="transmembrane region" description="Helical" evidence="8">
    <location>
        <begin position="425"/>
        <end position="448"/>
    </location>
</feature>
<evidence type="ECO:0000313" key="11">
    <source>
        <dbReference type="EMBL" id="CAH0553784.1"/>
    </source>
</evidence>
<feature type="domain" description="Anoctamin dimerisation" evidence="10">
    <location>
        <begin position="128"/>
        <end position="204"/>
    </location>
</feature>
<keyword evidence="5 8" id="KW-1133">Transmembrane helix</keyword>
<dbReference type="EMBL" id="OV121134">
    <property type="protein sequence ID" value="CAH0553784.1"/>
    <property type="molecule type" value="Genomic_DNA"/>
</dbReference>
<protein>
    <recommendedName>
        <fullName evidence="8">Anoctamin</fullName>
    </recommendedName>
</protein>
<dbReference type="Proteomes" id="UP001154078">
    <property type="component" value="Chromosome 3"/>
</dbReference>
<dbReference type="GO" id="GO:0046983">
    <property type="term" value="F:protein dimerization activity"/>
    <property type="evidence" value="ECO:0007669"/>
    <property type="project" value="InterPro"/>
</dbReference>
<evidence type="ECO:0000256" key="7">
    <source>
        <dbReference type="ARBA" id="ARBA00023180"/>
    </source>
</evidence>
<keyword evidence="12" id="KW-1185">Reference proteome</keyword>